<organism evidence="1">
    <name type="scientific">Brevibacillus laterosporus</name>
    <name type="common">Bacillus laterosporus</name>
    <dbReference type="NCBI Taxonomy" id="1465"/>
    <lineage>
        <taxon>Bacteria</taxon>
        <taxon>Bacillati</taxon>
        <taxon>Bacillota</taxon>
        <taxon>Bacilli</taxon>
        <taxon>Bacillales</taxon>
        <taxon>Paenibacillaceae</taxon>
        <taxon>Brevibacillus</taxon>
    </lineage>
</organism>
<name>A0A0F7EIS9_BRELA</name>
<sequence length="64" mass="7561">MLSEINKRYLIYLKIVYQKNIVNIQNILYTEHVLQKQIIKEVLLMKIQAKKMEKVAPTLANTCV</sequence>
<gene>
    <name evidence="1" type="ORF">EX87_15885</name>
</gene>
<evidence type="ECO:0000313" key="1">
    <source>
        <dbReference type="EMBL" id="AKF95135.1"/>
    </source>
</evidence>
<accession>A0A0F7EIS9</accession>
<reference evidence="1" key="1">
    <citation type="submission" date="2015-03" db="EMBL/GenBank/DDBJ databases">
        <title>MIGS Cultured Bacterial/Archaeal sample from Brevibacillus laterosporus.</title>
        <authorList>
            <person name="Zeng D."/>
            <person name="Zhu L."/>
            <person name="Dong G."/>
            <person name="Ye W."/>
            <person name="Ren D."/>
            <person name="Wu L."/>
            <person name="Xu J."/>
            <person name="Li G."/>
            <person name="Guo L."/>
        </authorList>
    </citation>
    <scope>NUCLEOTIDE SEQUENCE</scope>
    <source>
        <strain evidence="1">B9</strain>
        <plasmid evidence="1">unnamed1</plasmid>
    </source>
</reference>
<keyword evidence="1" id="KW-0614">Plasmid</keyword>
<proteinExistence type="predicted"/>
<geneLocation type="plasmid" evidence="1">
    <name>unnamed1</name>
</geneLocation>
<protein>
    <submittedName>
        <fullName evidence="1">Uncharacterized protein</fullName>
    </submittedName>
</protein>
<dbReference type="AlphaFoldDB" id="A0A0F7EIS9"/>
<dbReference type="EMBL" id="CP011075">
    <property type="protein sequence ID" value="AKF95135.1"/>
    <property type="molecule type" value="Genomic_DNA"/>
</dbReference>